<dbReference type="AlphaFoldDB" id="A0A8E2F9T7"/>
<feature type="transmembrane region" description="Helical" evidence="1">
    <location>
        <begin position="12"/>
        <end position="35"/>
    </location>
</feature>
<keyword evidence="1" id="KW-0472">Membrane</keyword>
<feature type="transmembrane region" description="Helical" evidence="1">
    <location>
        <begin position="168"/>
        <end position="191"/>
    </location>
</feature>
<proteinExistence type="predicted"/>
<evidence type="ECO:0000259" key="2">
    <source>
        <dbReference type="Pfam" id="PF10277"/>
    </source>
</evidence>
<reference evidence="3 4" key="1">
    <citation type="journal article" date="2016" name="Nat. Commun.">
        <title>Ectomycorrhizal ecology is imprinted in the genome of the dominant symbiotic fungus Cenococcum geophilum.</title>
        <authorList>
            <consortium name="DOE Joint Genome Institute"/>
            <person name="Peter M."/>
            <person name="Kohler A."/>
            <person name="Ohm R.A."/>
            <person name="Kuo A."/>
            <person name="Krutzmann J."/>
            <person name="Morin E."/>
            <person name="Arend M."/>
            <person name="Barry K.W."/>
            <person name="Binder M."/>
            <person name="Choi C."/>
            <person name="Clum A."/>
            <person name="Copeland A."/>
            <person name="Grisel N."/>
            <person name="Haridas S."/>
            <person name="Kipfer T."/>
            <person name="LaButti K."/>
            <person name="Lindquist E."/>
            <person name="Lipzen A."/>
            <person name="Maire R."/>
            <person name="Meier B."/>
            <person name="Mihaltcheva S."/>
            <person name="Molinier V."/>
            <person name="Murat C."/>
            <person name="Poggeler S."/>
            <person name="Quandt C.A."/>
            <person name="Sperisen C."/>
            <person name="Tritt A."/>
            <person name="Tisserant E."/>
            <person name="Crous P.W."/>
            <person name="Henrissat B."/>
            <person name="Nehls U."/>
            <person name="Egli S."/>
            <person name="Spatafora J.W."/>
            <person name="Grigoriev I.V."/>
            <person name="Martin F.M."/>
        </authorList>
    </citation>
    <scope>NUCLEOTIDE SEQUENCE [LARGE SCALE GENOMIC DNA]</scope>
    <source>
        <strain evidence="3 4">CBS 207.34</strain>
    </source>
</reference>
<evidence type="ECO:0000256" key="1">
    <source>
        <dbReference type="SAM" id="Phobius"/>
    </source>
</evidence>
<evidence type="ECO:0000313" key="4">
    <source>
        <dbReference type="Proteomes" id="UP000250140"/>
    </source>
</evidence>
<protein>
    <recommendedName>
        <fullName evidence="2">CWH43-like N-terminal domain-containing protein</fullName>
    </recommendedName>
</protein>
<accession>A0A8E2F9T7</accession>
<name>A0A8E2F9T7_9PEZI</name>
<dbReference type="EMBL" id="KV748762">
    <property type="protein sequence ID" value="OCL13231.1"/>
    <property type="molecule type" value="Genomic_DNA"/>
</dbReference>
<feature type="transmembrane region" description="Helical" evidence="1">
    <location>
        <begin position="103"/>
        <end position="122"/>
    </location>
</feature>
<dbReference type="OrthoDB" id="10032492at2759"/>
<feature type="domain" description="CWH43-like N-terminal" evidence="2">
    <location>
        <begin position="11"/>
        <end position="220"/>
    </location>
</feature>
<evidence type="ECO:0000313" key="3">
    <source>
        <dbReference type="EMBL" id="OCL13231.1"/>
    </source>
</evidence>
<dbReference type="Proteomes" id="UP000250140">
    <property type="component" value="Unassembled WGS sequence"/>
</dbReference>
<keyword evidence="4" id="KW-1185">Reference proteome</keyword>
<keyword evidence="1" id="KW-1133">Transmembrane helix</keyword>
<organism evidence="3 4">
    <name type="scientific">Glonium stellatum</name>
    <dbReference type="NCBI Taxonomy" id="574774"/>
    <lineage>
        <taxon>Eukaryota</taxon>
        <taxon>Fungi</taxon>
        <taxon>Dikarya</taxon>
        <taxon>Ascomycota</taxon>
        <taxon>Pezizomycotina</taxon>
        <taxon>Dothideomycetes</taxon>
        <taxon>Pleosporomycetidae</taxon>
        <taxon>Gloniales</taxon>
        <taxon>Gloniaceae</taxon>
        <taxon>Glonium</taxon>
    </lineage>
</organism>
<dbReference type="Pfam" id="PF10277">
    <property type="entry name" value="Frag1"/>
    <property type="match status" value="1"/>
</dbReference>
<feature type="transmembrane region" description="Helical" evidence="1">
    <location>
        <begin position="134"/>
        <end position="156"/>
    </location>
</feature>
<feature type="transmembrane region" description="Helical" evidence="1">
    <location>
        <begin position="203"/>
        <end position="223"/>
    </location>
</feature>
<sequence>MFLNQVPLQHLWLCPFLAGLAWFFTLFALLVTWLAKGMPKYPMQSNPCVAFISDMAAFTLKPLFLVGGSITAVSFILTVCAVHFARYSHRMYGIDDVRWKKSLSIFAMISGVVASLALVLLAGMDTLRFHEEHAVLLLVCFVGLAFSAIATTIVYFDQTWNPSPFRRLRVYCILSAMTISIDFCLGVAFYSLMRSEHWKIAGILEWIMAFTGTFYIWAFIGFVS</sequence>
<gene>
    <name evidence="3" type="ORF">AOQ84DRAFT_283540</name>
</gene>
<feature type="transmembrane region" description="Helical" evidence="1">
    <location>
        <begin position="63"/>
        <end position="82"/>
    </location>
</feature>
<keyword evidence="1" id="KW-0812">Transmembrane</keyword>
<dbReference type="InterPro" id="IPR019402">
    <property type="entry name" value="CWH43_N"/>
</dbReference>